<protein>
    <submittedName>
        <fullName evidence="5">NACHT domain protein</fullName>
    </submittedName>
</protein>
<feature type="repeat" description="ANK" evidence="3">
    <location>
        <begin position="796"/>
        <end position="828"/>
    </location>
</feature>
<feature type="repeat" description="ANK" evidence="3">
    <location>
        <begin position="762"/>
        <end position="794"/>
    </location>
</feature>
<dbReference type="PROSITE" id="PS50297">
    <property type="entry name" value="ANK_REP_REGION"/>
    <property type="match status" value="5"/>
</dbReference>
<evidence type="ECO:0000313" key="6">
    <source>
        <dbReference type="Proteomes" id="UP000191004"/>
    </source>
</evidence>
<dbReference type="Pfam" id="PF00023">
    <property type="entry name" value="Ank"/>
    <property type="match status" value="1"/>
</dbReference>
<dbReference type="Pfam" id="PF22939">
    <property type="entry name" value="WHD_GPIID"/>
    <property type="match status" value="1"/>
</dbReference>
<dbReference type="PANTHER" id="PTHR24198:SF165">
    <property type="entry name" value="ANKYRIN REPEAT-CONTAINING PROTEIN-RELATED"/>
    <property type="match status" value="1"/>
</dbReference>
<dbReference type="InterPro" id="IPR002110">
    <property type="entry name" value="Ankyrin_rpt"/>
</dbReference>
<dbReference type="Proteomes" id="UP000191004">
    <property type="component" value="Unassembled WGS sequence"/>
</dbReference>
<feature type="domain" description="GPI inositol-deacylase winged helix" evidence="4">
    <location>
        <begin position="107"/>
        <end position="189"/>
    </location>
</feature>
<dbReference type="PROSITE" id="PS50088">
    <property type="entry name" value="ANK_REPEAT"/>
    <property type="match status" value="5"/>
</dbReference>
<dbReference type="InterPro" id="IPR036770">
    <property type="entry name" value="Ankyrin_rpt-contain_sf"/>
</dbReference>
<dbReference type="SMART" id="SM00248">
    <property type="entry name" value="ANK"/>
    <property type="match status" value="11"/>
</dbReference>
<sequence>MRFPTLKQISMNCSSARSDITTYIEGIVQEKLKTEELIVGDPDLIEDIKAALLDGANGMFLWVVFQVNELCLQHCDEDIRSAIRNFPKDLDETFNRVIDRIVSRGNESIAKRIFRLVAAAKEPLSLDQLAEIVFVEIGQEYSKTERQSNGIAHISSWCENFVYVDEELRTVQFMHQTVQQFFIERSSESRNNQFHLNLEDADHFLGEICVTYLNFNDFKTTLARRQQPLPLMPPIAIAGTALRPQWKAILSIPALLKLNLNTRGGLAAANAIEALEPFQRNDTWGAKERLLEGHPFLGYASIYWIFHTTMFQKEKSKTWGLWEKIIVQGHDLVEKPWIEESFSQSIPVILDWSQKVHHYALIRLILLTGKLLDLKLATLWQSAVADEDIMLLDILLEHDKSDIIIIDQACEAAARLGRLDAMERLLAAGADGQKALLAAALSGQQNTIMRLLTAGIDGQIALQATARREDISSATSLLDAGVDGQLALRDLIDSAHLDVIDPRSSQAVLDFPSTDLNPIKILLAAGVDGQPILQTAVKGGHQVAIAFLLAAGIDGEPELLAASKSDNQDIMKLLLAAGADGRTALLNAARNYDLDAIKSFLAAGVDGQDALQTAVTSGEGYVIERLLAAGVYGQPILQAAADNDDLHTIKLLLANGVNSQTVMSTAVEQDCLVLIEKLLTAGVRMSASTTSTLMDRSGLKTAAQQGHINIIETLLAFKPESNVLFKWDLRSALAAASRCGHLDIVERFLAARISVNGRSIWDDQPALQAASRGGHLDIVERLLAAGSKVNTYDTPENPTALQAACQGGHLDVVKRLLAAGAKVNENGKSRNALLAASEGGHFEVVETLLAAGAKVDKNSKSGNALLAASEGGHVKVVEGLLAAGFEVNTRKTRWWARIALQAASQEGHLKVVERLLAAGANVNLPVRSRVHSNLQLAARVEVRGLFDD</sequence>
<evidence type="ECO:0000313" key="5">
    <source>
        <dbReference type="EMBL" id="OPB44617.1"/>
    </source>
</evidence>
<dbReference type="AlphaFoldDB" id="A0A1T3CU52"/>
<evidence type="ECO:0000256" key="3">
    <source>
        <dbReference type="PROSITE-ProRule" id="PRU00023"/>
    </source>
</evidence>
<gene>
    <name evidence="5" type="ORF">A0O28_0029360</name>
</gene>
<dbReference type="EMBL" id="LVVK01000007">
    <property type="protein sequence ID" value="OPB44617.1"/>
    <property type="molecule type" value="Genomic_DNA"/>
</dbReference>
<feature type="repeat" description="ANK" evidence="3">
    <location>
        <begin position="895"/>
        <end position="927"/>
    </location>
</feature>
<dbReference type="Gene3D" id="1.25.40.20">
    <property type="entry name" value="Ankyrin repeat-containing domain"/>
    <property type="match status" value="4"/>
</dbReference>
<dbReference type="OrthoDB" id="7464126at2759"/>
<dbReference type="Pfam" id="PF12796">
    <property type="entry name" value="Ank_2"/>
    <property type="match status" value="2"/>
</dbReference>
<evidence type="ECO:0000256" key="2">
    <source>
        <dbReference type="ARBA" id="ARBA00023043"/>
    </source>
</evidence>
<comment type="caution">
    <text evidence="5">The sequence shown here is derived from an EMBL/GenBank/DDBJ whole genome shotgun (WGS) entry which is preliminary data.</text>
</comment>
<proteinExistence type="predicted"/>
<keyword evidence="2 3" id="KW-0040">ANK repeat</keyword>
<accession>A0A1T3CU52</accession>
<organism evidence="5 6">
    <name type="scientific">Trichoderma guizhouense</name>
    <dbReference type="NCBI Taxonomy" id="1491466"/>
    <lineage>
        <taxon>Eukaryota</taxon>
        <taxon>Fungi</taxon>
        <taxon>Dikarya</taxon>
        <taxon>Ascomycota</taxon>
        <taxon>Pezizomycotina</taxon>
        <taxon>Sordariomycetes</taxon>
        <taxon>Hypocreomycetidae</taxon>
        <taxon>Hypocreales</taxon>
        <taxon>Hypocreaceae</taxon>
        <taxon>Trichoderma</taxon>
    </lineage>
</organism>
<dbReference type="InterPro" id="IPR054471">
    <property type="entry name" value="GPIID_WHD"/>
</dbReference>
<keyword evidence="6" id="KW-1185">Reference proteome</keyword>
<keyword evidence="1" id="KW-0677">Repeat</keyword>
<feature type="repeat" description="ANK" evidence="3">
    <location>
        <begin position="554"/>
        <end position="580"/>
    </location>
</feature>
<name>A0A1T3CU52_9HYPO</name>
<dbReference type="SUPFAM" id="SSF48403">
    <property type="entry name" value="Ankyrin repeat"/>
    <property type="match status" value="2"/>
</dbReference>
<evidence type="ECO:0000256" key="1">
    <source>
        <dbReference type="ARBA" id="ARBA00022737"/>
    </source>
</evidence>
<dbReference type="PANTHER" id="PTHR24198">
    <property type="entry name" value="ANKYRIN REPEAT AND PROTEIN KINASE DOMAIN-CONTAINING PROTEIN"/>
    <property type="match status" value="1"/>
</dbReference>
<evidence type="ECO:0000259" key="4">
    <source>
        <dbReference type="Pfam" id="PF22939"/>
    </source>
</evidence>
<reference evidence="5 6" key="1">
    <citation type="submission" date="2016-04" db="EMBL/GenBank/DDBJ databases">
        <title>Multiple horizontal gene transfer events from other fungi enriched the ability of the initially mycotrophic fungus Trichoderma (Ascomycota) to feed on dead plant biomass.</title>
        <authorList>
            <person name="Atanasova L."/>
            <person name="Chenthamara K."/>
            <person name="Zhang J."/>
            <person name="Grujic M."/>
            <person name="Henrissat B."/>
            <person name="Kuo A."/>
            <person name="Aertz A."/>
            <person name="Salamov A."/>
            <person name="Lipzen A."/>
            <person name="Labutti K."/>
            <person name="Barry K."/>
            <person name="Miao Y."/>
            <person name="Rahimi M.J."/>
            <person name="Shen Q."/>
            <person name="Grigoriev I.V."/>
            <person name="Kubicek C.P."/>
            <person name="Druzhinina I.S."/>
        </authorList>
    </citation>
    <scope>NUCLEOTIDE SEQUENCE [LARGE SCALE GENOMIC DNA]</scope>
    <source>
        <strain evidence="5 6">NJAU 4742</strain>
    </source>
</reference>
<feature type="repeat" description="ANK" evidence="3">
    <location>
        <begin position="828"/>
        <end position="860"/>
    </location>
</feature>